<dbReference type="Gene3D" id="3.50.50.60">
    <property type="entry name" value="FAD/NAD(P)-binding domain"/>
    <property type="match status" value="1"/>
</dbReference>
<feature type="domain" description="Amine oxidase" evidence="1">
    <location>
        <begin position="13"/>
        <end position="251"/>
    </location>
</feature>
<dbReference type="AlphaFoldDB" id="A0AAJ6AG70"/>
<reference evidence="2 3" key="1">
    <citation type="submission" date="2023-03" db="EMBL/GenBank/DDBJ databases">
        <title>Complete genome sequences of several Auritidibacter ignavus strains isolated from ear infections.</title>
        <authorList>
            <person name="Baehr T."/>
            <person name="Baumhoegger A.M."/>
        </authorList>
    </citation>
    <scope>NUCLEOTIDE SEQUENCE [LARGE SCALE GENOMIC DNA]</scope>
    <source>
        <strain evidence="2 3">BABAE-6</strain>
    </source>
</reference>
<keyword evidence="3" id="KW-1185">Reference proteome</keyword>
<dbReference type="RefSeq" id="WP_279674694.1">
    <property type="nucleotide sequence ID" value="NZ_CP122566.1"/>
</dbReference>
<dbReference type="Proteomes" id="UP001224674">
    <property type="component" value="Chromosome"/>
</dbReference>
<dbReference type="InterPro" id="IPR036188">
    <property type="entry name" value="FAD/NAD-bd_sf"/>
</dbReference>
<gene>
    <name evidence="2" type="ORF">QDX21_10575</name>
</gene>
<dbReference type="PANTHER" id="PTHR10742">
    <property type="entry name" value="FLAVIN MONOAMINE OXIDASE"/>
    <property type="match status" value="1"/>
</dbReference>
<dbReference type="GO" id="GO:0016491">
    <property type="term" value="F:oxidoreductase activity"/>
    <property type="evidence" value="ECO:0007669"/>
    <property type="project" value="InterPro"/>
</dbReference>
<sequence>MTEPHVVIIGAGFAGLRAARELESTGISCEIIEARDRVGGRAWTDERMGRAIELGATWVHWFQAHVWQEITRYQQPIVASPEPELVYWNSQDTTHQGTLQDLDRTIQPPMAEIFARSEQYFPHPYDPLWILSEDFDGPAELREQFLADDQASVLDAVRASGNFTQEQIDLVDAYWSAGYVGSPHTGSALMAKHWVSLSDHRLRLLDDITLKYKLVNGMKALYEPMAAELNCPIRLNTPVTAVDHDGHNVRLAHPVGVGGHIHQQDLSQ</sequence>
<dbReference type="SUPFAM" id="SSF51905">
    <property type="entry name" value="FAD/NAD(P)-binding domain"/>
    <property type="match status" value="1"/>
</dbReference>
<evidence type="ECO:0000259" key="1">
    <source>
        <dbReference type="Pfam" id="PF01593"/>
    </source>
</evidence>
<dbReference type="Pfam" id="PF01593">
    <property type="entry name" value="Amino_oxidase"/>
    <property type="match status" value="1"/>
</dbReference>
<evidence type="ECO:0000313" key="3">
    <source>
        <dbReference type="Proteomes" id="UP001224674"/>
    </source>
</evidence>
<proteinExistence type="predicted"/>
<dbReference type="InterPro" id="IPR050281">
    <property type="entry name" value="Flavin_monoamine_oxidase"/>
</dbReference>
<protein>
    <submittedName>
        <fullName evidence="2">FAD-dependent oxidoreductase</fullName>
    </submittedName>
</protein>
<accession>A0AAJ6AG70</accession>
<dbReference type="PANTHER" id="PTHR10742:SF410">
    <property type="entry name" value="LYSINE-SPECIFIC HISTONE DEMETHYLASE 2"/>
    <property type="match status" value="1"/>
</dbReference>
<name>A0AAJ6AG70_9MICC</name>
<dbReference type="EMBL" id="CP122566">
    <property type="protein sequence ID" value="WGH92735.1"/>
    <property type="molecule type" value="Genomic_DNA"/>
</dbReference>
<evidence type="ECO:0000313" key="2">
    <source>
        <dbReference type="EMBL" id="WGH92735.1"/>
    </source>
</evidence>
<organism evidence="2 3">
    <name type="scientific">Auritidibacter ignavus</name>
    <dbReference type="NCBI Taxonomy" id="678932"/>
    <lineage>
        <taxon>Bacteria</taxon>
        <taxon>Bacillati</taxon>
        <taxon>Actinomycetota</taxon>
        <taxon>Actinomycetes</taxon>
        <taxon>Micrococcales</taxon>
        <taxon>Micrococcaceae</taxon>
        <taxon>Auritidibacter</taxon>
    </lineage>
</organism>
<dbReference type="InterPro" id="IPR002937">
    <property type="entry name" value="Amino_oxidase"/>
</dbReference>